<gene>
    <name evidence="14" type="ORF">BMIN_0565</name>
</gene>
<evidence type="ECO:0000256" key="12">
    <source>
        <dbReference type="PIRSR" id="PIRSR006816-2"/>
    </source>
</evidence>
<dbReference type="AlphaFoldDB" id="A0A087BNR6"/>
<evidence type="ECO:0000256" key="11">
    <source>
        <dbReference type="PIRSR" id="PIRSR006816-1"/>
    </source>
</evidence>
<dbReference type="InterPro" id="IPR039261">
    <property type="entry name" value="FNR_nucleotide-bd"/>
</dbReference>
<feature type="binding site" evidence="12">
    <location>
        <position position="238"/>
    </location>
    <ligand>
        <name>[2Fe-2S] cluster</name>
        <dbReference type="ChEBI" id="CHEBI:190135"/>
    </ligand>
</feature>
<keyword evidence="7" id="KW-0249">Electron transport</keyword>
<sequence>MPHTTASAYDVTSRATDAGRFPGRRHAEVVSSERLTQGVYRLTFRDDYIARHAKPAQFVTLYSSNPLRLMPRPLGVCSTDGDEVSVIYAVVGKGTEEFSHLRAGDGIDVMGPLGKSYDLRAGAHYLLVGGGLGVPPLIYAAQHLSGRDDVSVTSVFGYRDARFADPIVSPFVGRATSITNAEGNVITLLDRLEDSLDDDGLPPVILSCGPTPMMKAVAAWARRHSIAAQFSLESRMGCGYGTCVVCTVDTAQGRLKVCSDGPVFTTEQLGWGIEA</sequence>
<keyword evidence="8 12" id="KW-0408">Iron</keyword>
<feature type="binding site" evidence="11">
    <location>
        <begin position="94"/>
        <end position="95"/>
    </location>
    <ligand>
        <name>FAD</name>
        <dbReference type="ChEBI" id="CHEBI:57692"/>
    </ligand>
</feature>
<evidence type="ECO:0000256" key="1">
    <source>
        <dbReference type="ARBA" id="ARBA00006422"/>
    </source>
</evidence>
<keyword evidence="9 12" id="KW-0411">Iron-sulfur</keyword>
<keyword evidence="14" id="KW-0560">Oxidoreductase</keyword>
<evidence type="ECO:0000256" key="9">
    <source>
        <dbReference type="ARBA" id="ARBA00023014"/>
    </source>
</evidence>
<dbReference type="Pfam" id="PF10418">
    <property type="entry name" value="DHODB_Fe-S_bind"/>
    <property type="match status" value="1"/>
</dbReference>
<dbReference type="GO" id="GO:0006221">
    <property type="term" value="P:pyrimidine nucleotide biosynthetic process"/>
    <property type="evidence" value="ECO:0007669"/>
    <property type="project" value="InterPro"/>
</dbReference>
<dbReference type="PIRSF" id="PIRSF006816">
    <property type="entry name" value="Cyc3_hyd_g"/>
    <property type="match status" value="1"/>
</dbReference>
<dbReference type="Gene3D" id="2.10.240.10">
    <property type="entry name" value="Dihydroorotate dehydrogenase, electron transfer subunit"/>
    <property type="match status" value="1"/>
</dbReference>
<dbReference type="InterPro" id="IPR050353">
    <property type="entry name" value="PyrK_electron_transfer"/>
</dbReference>
<dbReference type="Gene3D" id="3.40.50.80">
    <property type="entry name" value="Nucleotide-binding domain of ferredoxin-NADP reductase (FNR) module"/>
    <property type="match status" value="1"/>
</dbReference>
<keyword evidence="6 11" id="KW-0274">FAD</keyword>
<evidence type="ECO:0000256" key="10">
    <source>
        <dbReference type="ARBA" id="ARBA00034078"/>
    </source>
</evidence>
<reference evidence="14 15" key="1">
    <citation type="submission" date="2014-03" db="EMBL/GenBank/DDBJ databases">
        <title>Genomics of Bifidobacteria.</title>
        <authorList>
            <person name="Ventura M."/>
            <person name="Milani C."/>
            <person name="Lugli G.A."/>
        </authorList>
    </citation>
    <scope>NUCLEOTIDE SEQUENCE [LARGE SCALE GENOMIC DNA]</scope>
    <source>
        <strain evidence="14 15">LMG 11592</strain>
    </source>
</reference>
<evidence type="ECO:0000313" key="15">
    <source>
        <dbReference type="Proteomes" id="UP000029014"/>
    </source>
</evidence>
<feature type="domain" description="FAD-binding FR-type" evidence="13">
    <location>
        <begin position="22"/>
        <end position="119"/>
    </location>
</feature>
<dbReference type="Gene3D" id="2.40.30.10">
    <property type="entry name" value="Translation factors"/>
    <property type="match status" value="1"/>
</dbReference>
<comment type="cofactor">
    <cofactor evidence="12">
        <name>[2Fe-2S] cluster</name>
        <dbReference type="ChEBI" id="CHEBI:190135"/>
    </cofactor>
    <text evidence="12">Binds 1 [2Fe-2S] cluster per subunit.</text>
</comment>
<dbReference type="Proteomes" id="UP000029014">
    <property type="component" value="Unassembled WGS sequence"/>
</dbReference>
<keyword evidence="4 12" id="KW-0001">2Fe-2S</keyword>
<dbReference type="GO" id="GO:0050660">
    <property type="term" value="F:flavin adenine dinucleotide binding"/>
    <property type="evidence" value="ECO:0007669"/>
    <property type="project" value="InterPro"/>
</dbReference>
<dbReference type="PANTHER" id="PTHR43513:SF3">
    <property type="entry name" value="DIHYDROOROTATE DEHYDROGENASE B (NAD(+)), ELECTRON TRANSFER SUBUNIT-RELATED"/>
    <property type="match status" value="1"/>
</dbReference>
<keyword evidence="5 12" id="KW-0479">Metal-binding</keyword>
<feature type="binding site" evidence="12">
    <location>
        <position position="243"/>
    </location>
    <ligand>
        <name>[2Fe-2S] cluster</name>
        <dbReference type="ChEBI" id="CHEBI:190135"/>
    </ligand>
</feature>
<dbReference type="InterPro" id="IPR017938">
    <property type="entry name" value="Riboflavin_synthase-like_b-brl"/>
</dbReference>
<keyword evidence="15" id="KW-1185">Reference proteome</keyword>
<evidence type="ECO:0000256" key="3">
    <source>
        <dbReference type="ARBA" id="ARBA00022630"/>
    </source>
</evidence>
<dbReference type="RefSeq" id="WP_022860689.1">
    <property type="nucleotide sequence ID" value="NZ_JGZD01000009.1"/>
</dbReference>
<dbReference type="EMBL" id="JGZD01000009">
    <property type="protein sequence ID" value="KFI72666.1"/>
    <property type="molecule type" value="Genomic_DNA"/>
</dbReference>
<dbReference type="SUPFAM" id="SSF63380">
    <property type="entry name" value="Riboflavin synthase domain-like"/>
    <property type="match status" value="1"/>
</dbReference>
<feature type="binding site" evidence="12">
    <location>
        <position position="246"/>
    </location>
    <ligand>
        <name>[2Fe-2S] cluster</name>
        <dbReference type="ChEBI" id="CHEBI:190135"/>
    </ligand>
</feature>
<evidence type="ECO:0000259" key="13">
    <source>
        <dbReference type="PROSITE" id="PS51384"/>
    </source>
</evidence>
<evidence type="ECO:0000256" key="5">
    <source>
        <dbReference type="ARBA" id="ARBA00022723"/>
    </source>
</evidence>
<dbReference type="InterPro" id="IPR012165">
    <property type="entry name" value="Cyt_c3_hydrogenase_gsu"/>
</dbReference>
<dbReference type="CDD" id="cd06218">
    <property type="entry name" value="DHOD_e_trans"/>
    <property type="match status" value="1"/>
</dbReference>
<proteinExistence type="inferred from homology"/>
<evidence type="ECO:0000313" key="14">
    <source>
        <dbReference type="EMBL" id="KFI72666.1"/>
    </source>
</evidence>
<dbReference type="SUPFAM" id="SSF52343">
    <property type="entry name" value="Ferredoxin reductase-like, C-terminal NADP-linked domain"/>
    <property type="match status" value="1"/>
</dbReference>
<comment type="cofactor">
    <cofactor evidence="10">
        <name>[2Fe-2S] cluster</name>
        <dbReference type="ChEBI" id="CHEBI:190135"/>
    </cofactor>
</comment>
<dbReference type="PROSITE" id="PS51384">
    <property type="entry name" value="FAD_FR"/>
    <property type="match status" value="1"/>
</dbReference>
<comment type="caution">
    <text evidence="14">The sequence shown here is derived from an EMBL/GenBank/DDBJ whole genome shotgun (WGS) entry which is preliminary data.</text>
</comment>
<comment type="similarity">
    <text evidence="1">Belongs to the PyrK family.</text>
</comment>
<evidence type="ECO:0000256" key="2">
    <source>
        <dbReference type="ARBA" id="ARBA00022448"/>
    </source>
</evidence>
<dbReference type="eggNOG" id="COG0543">
    <property type="taxonomic scope" value="Bacteria"/>
</dbReference>
<comment type="cofactor">
    <cofactor evidence="11">
        <name>FAD</name>
        <dbReference type="ChEBI" id="CHEBI:57692"/>
    </cofactor>
    <text evidence="11">Binds 1 FAD per subunit.</text>
</comment>
<keyword evidence="2" id="KW-0813">Transport</keyword>
<feature type="binding site" evidence="12">
    <location>
        <position position="258"/>
    </location>
    <ligand>
        <name>[2Fe-2S] cluster</name>
        <dbReference type="ChEBI" id="CHEBI:190135"/>
    </ligand>
</feature>
<evidence type="ECO:0000256" key="7">
    <source>
        <dbReference type="ARBA" id="ARBA00022982"/>
    </source>
</evidence>
<accession>A0A087BNR6</accession>
<name>A0A087BNR6_9BIFI</name>
<dbReference type="GO" id="GO:0046872">
    <property type="term" value="F:metal ion binding"/>
    <property type="evidence" value="ECO:0007669"/>
    <property type="project" value="UniProtKB-KW"/>
</dbReference>
<dbReference type="InterPro" id="IPR017927">
    <property type="entry name" value="FAD-bd_FR_type"/>
</dbReference>
<organism evidence="14 15">
    <name type="scientific">Bifidobacterium minimum</name>
    <dbReference type="NCBI Taxonomy" id="1693"/>
    <lineage>
        <taxon>Bacteria</taxon>
        <taxon>Bacillati</taxon>
        <taxon>Actinomycetota</taxon>
        <taxon>Actinomycetes</taxon>
        <taxon>Bifidobacteriales</taxon>
        <taxon>Bifidobacteriaceae</taxon>
        <taxon>Bifidobacterium</taxon>
    </lineage>
</organism>
<dbReference type="EC" id="1.18.1.2" evidence="14"/>
<dbReference type="PANTHER" id="PTHR43513">
    <property type="entry name" value="DIHYDROOROTATE DEHYDROGENASE B (NAD(+)), ELECTRON TRANSFER SUBUNIT"/>
    <property type="match status" value="1"/>
</dbReference>
<dbReference type="STRING" id="1693.BMIN_0565"/>
<protein>
    <submittedName>
        <fullName evidence="14">Dihydroorotate dehydrogenase electron transfer subunit</fullName>
        <ecNumber evidence="14">1.18.1.2</ecNumber>
    </submittedName>
</protein>
<evidence type="ECO:0000256" key="6">
    <source>
        <dbReference type="ARBA" id="ARBA00022827"/>
    </source>
</evidence>
<dbReference type="GO" id="GO:0004324">
    <property type="term" value="F:ferredoxin-NADP+ reductase activity"/>
    <property type="evidence" value="ECO:0007669"/>
    <property type="project" value="UniProtKB-EC"/>
</dbReference>
<dbReference type="GO" id="GO:0051537">
    <property type="term" value="F:2 iron, 2 sulfur cluster binding"/>
    <property type="evidence" value="ECO:0007669"/>
    <property type="project" value="UniProtKB-KW"/>
</dbReference>
<evidence type="ECO:0000256" key="4">
    <source>
        <dbReference type="ARBA" id="ARBA00022714"/>
    </source>
</evidence>
<keyword evidence="3 11" id="KW-0285">Flavoprotein</keyword>
<dbReference type="InterPro" id="IPR037117">
    <property type="entry name" value="Dihydroorotate_DH_ele_sf"/>
</dbReference>
<dbReference type="InterPro" id="IPR019480">
    <property type="entry name" value="Dihydroorotate_DH_Fe-S-bd"/>
</dbReference>
<evidence type="ECO:0000256" key="8">
    <source>
        <dbReference type="ARBA" id="ARBA00023004"/>
    </source>
</evidence>